<keyword evidence="1" id="KW-0560">Oxidoreductase</keyword>
<dbReference type="Proteomes" id="UP001418444">
    <property type="component" value="Unassembled WGS sequence"/>
</dbReference>
<organism evidence="4 5">
    <name type="scientific">Gordonia caeni</name>
    <dbReference type="NCBI Taxonomy" id="1007097"/>
    <lineage>
        <taxon>Bacteria</taxon>
        <taxon>Bacillati</taxon>
        <taxon>Actinomycetota</taxon>
        <taxon>Actinomycetes</taxon>
        <taxon>Mycobacteriales</taxon>
        <taxon>Gordoniaceae</taxon>
        <taxon>Gordonia</taxon>
    </lineage>
</organism>
<proteinExistence type="predicted"/>
<dbReference type="InterPro" id="IPR050631">
    <property type="entry name" value="PheA/TfdB_FAD_monoxygenase"/>
</dbReference>
<dbReference type="Pfam" id="PF01494">
    <property type="entry name" value="FAD_binding_3"/>
    <property type="match status" value="1"/>
</dbReference>
<reference evidence="5" key="1">
    <citation type="journal article" date="2019" name="Int. J. Syst. Evol. Microbiol.">
        <title>The Global Catalogue of Microorganisms (GCM) 10K type strain sequencing project: providing services to taxonomists for standard genome sequencing and annotation.</title>
        <authorList>
            <consortium name="The Broad Institute Genomics Platform"/>
            <consortium name="The Broad Institute Genome Sequencing Center for Infectious Disease"/>
            <person name="Wu L."/>
            <person name="Ma J."/>
        </authorList>
    </citation>
    <scope>NUCLEOTIDE SEQUENCE [LARGE SCALE GENOMIC DNA]</scope>
    <source>
        <strain evidence="5">JCM 16923</strain>
    </source>
</reference>
<evidence type="ECO:0000256" key="1">
    <source>
        <dbReference type="ARBA" id="ARBA00023002"/>
    </source>
</evidence>
<evidence type="ECO:0000313" key="5">
    <source>
        <dbReference type="Proteomes" id="UP001418444"/>
    </source>
</evidence>
<dbReference type="NCBIfam" id="NF006091">
    <property type="entry name" value="PRK08243.1"/>
    <property type="match status" value="1"/>
</dbReference>
<comment type="caution">
    <text evidence="4">The sequence shown here is derived from an EMBL/GenBank/DDBJ whole genome shotgun (WGS) entry which is preliminary data.</text>
</comment>
<feature type="domain" description="FAD-binding" evidence="3">
    <location>
        <begin position="12"/>
        <end position="351"/>
    </location>
</feature>
<evidence type="ECO:0000256" key="2">
    <source>
        <dbReference type="ARBA" id="ARBA00023027"/>
    </source>
</evidence>
<dbReference type="PANTHER" id="PTHR43476:SF4">
    <property type="entry name" value="BLR0106 PROTEIN"/>
    <property type="match status" value="1"/>
</dbReference>
<evidence type="ECO:0000259" key="3">
    <source>
        <dbReference type="Pfam" id="PF01494"/>
    </source>
</evidence>
<keyword evidence="5" id="KW-1185">Reference proteome</keyword>
<dbReference type="Gene3D" id="3.30.9.10">
    <property type="entry name" value="D-Amino Acid Oxidase, subunit A, domain 2"/>
    <property type="match status" value="1"/>
</dbReference>
<dbReference type="RefSeq" id="WP_344785934.1">
    <property type="nucleotide sequence ID" value="NZ_BAAAZW010000014.1"/>
</dbReference>
<dbReference type="InterPro" id="IPR002938">
    <property type="entry name" value="FAD-bd"/>
</dbReference>
<dbReference type="EMBL" id="BAAAZW010000014">
    <property type="protein sequence ID" value="GAA3970553.1"/>
    <property type="molecule type" value="Genomic_DNA"/>
</dbReference>
<evidence type="ECO:0000313" key="4">
    <source>
        <dbReference type="EMBL" id="GAA3970553.1"/>
    </source>
</evidence>
<name>A0ABP7PSI2_9ACTN</name>
<protein>
    <submittedName>
        <fullName evidence="4">4-hydroxybenzoate 3-monooxygenase</fullName>
    </submittedName>
</protein>
<dbReference type="SUPFAM" id="SSF51905">
    <property type="entry name" value="FAD/NAD(P)-binding domain"/>
    <property type="match status" value="1"/>
</dbReference>
<dbReference type="SUPFAM" id="SSF54373">
    <property type="entry name" value="FAD-linked reductases, C-terminal domain"/>
    <property type="match status" value="1"/>
</dbReference>
<keyword evidence="2" id="KW-0520">NAD</keyword>
<dbReference type="PRINTS" id="PR00420">
    <property type="entry name" value="RNGMNOXGNASE"/>
</dbReference>
<accession>A0ABP7PSI2</accession>
<sequence>MVTITSDIAAERTQVAVIGAGPAGLSLAHMLARQGIDAVVLERCDEPYVRSRVRAGVLEQTTVDVLGELGMADRLHREALRHNGFYLRFDGRTHHLDFHADTGRHAWVYGQAEVVADLIDGLAALGTPVRFGAADVAVAGLDGDRPEVTYTDTDGRRRILVADFIAGCDGYHGACRAAVADRIRTAERSHPFAWLGILAHSTPVAAEGMYSVHPDGLAVHSMRGPHLSRQYLQVPAGTDPEAWPDERIWAELRRRGRADDAPELETGEIIERSIAPLRSVVSEPMRVGSLFLLGDAAHTVPPTGAKGLNLAVSDACVLSQALGGFYACGRHDLLDAYSDTALDRVWQAQAFSWNLTSMLHRIDDDGFDWPLRRARLQRLVTGDDDRRALGHVYLGLPFPTDWRFS</sequence>
<dbReference type="PANTHER" id="PTHR43476">
    <property type="entry name" value="3-(3-HYDROXY-PHENYL)PROPIONATE/3-HYDROXYCINNAMIC ACID HYDROXYLASE"/>
    <property type="match status" value="1"/>
</dbReference>
<gene>
    <name evidence="4" type="ORF">GCM10022231_35010</name>
</gene>
<dbReference type="InterPro" id="IPR036188">
    <property type="entry name" value="FAD/NAD-bd_sf"/>
</dbReference>
<dbReference type="Gene3D" id="3.50.50.60">
    <property type="entry name" value="FAD/NAD(P)-binding domain"/>
    <property type="match status" value="1"/>
</dbReference>